<protein>
    <submittedName>
        <fullName evidence="1">Uncharacterized protein</fullName>
    </submittedName>
</protein>
<keyword evidence="2" id="KW-1185">Reference proteome</keyword>
<dbReference type="Proteomes" id="UP000327493">
    <property type="component" value="Unassembled WGS sequence"/>
</dbReference>
<dbReference type="InterPro" id="IPR011989">
    <property type="entry name" value="ARM-like"/>
</dbReference>
<reference evidence="1 2" key="1">
    <citation type="submission" date="2019-08" db="EMBL/GenBank/DDBJ databases">
        <title>A chromosome-level genome assembly, high-density linkage maps, and genome scans reveal the genomic architecture of hybrid incompatibilities underlying speciation via character displacement in darters (Percidae: Etheostominae).</title>
        <authorList>
            <person name="Moran R.L."/>
            <person name="Catchen J.M."/>
            <person name="Fuller R.C."/>
        </authorList>
    </citation>
    <scope>NUCLEOTIDE SEQUENCE [LARGE SCALE GENOMIC DNA]</scope>
    <source>
        <strain evidence="1">EspeVRDwgs_2016</strain>
        <tissue evidence="1">Muscle</tissue>
    </source>
</reference>
<name>A0A5J5CBI8_9PERO</name>
<dbReference type="Gene3D" id="1.25.10.10">
    <property type="entry name" value="Leucine-rich Repeat Variant"/>
    <property type="match status" value="1"/>
</dbReference>
<gene>
    <name evidence="1" type="ORF">FQN60_011482</name>
</gene>
<dbReference type="EMBL" id="VOFY01000073">
    <property type="protein sequence ID" value="KAA8578868.1"/>
    <property type="molecule type" value="Genomic_DNA"/>
</dbReference>
<evidence type="ECO:0000313" key="2">
    <source>
        <dbReference type="Proteomes" id="UP000327493"/>
    </source>
</evidence>
<dbReference type="AlphaFoldDB" id="A0A5J5CBI8"/>
<comment type="caution">
    <text evidence="1">The sequence shown here is derived from an EMBL/GenBank/DDBJ whole genome shotgun (WGS) entry which is preliminary data.</text>
</comment>
<accession>A0A5J5CBI8</accession>
<sequence>MVQLKSVQTLAEHHPALLQTKLHEVGLVFAEEVNNLRSSVACAAMATVAKLHVHLGRAMDPEAE</sequence>
<evidence type="ECO:0000313" key="1">
    <source>
        <dbReference type="EMBL" id="KAA8578868.1"/>
    </source>
</evidence>
<proteinExistence type="predicted"/>
<organism evidence="1 2">
    <name type="scientific">Etheostoma spectabile</name>
    <name type="common">orangethroat darter</name>
    <dbReference type="NCBI Taxonomy" id="54343"/>
    <lineage>
        <taxon>Eukaryota</taxon>
        <taxon>Metazoa</taxon>
        <taxon>Chordata</taxon>
        <taxon>Craniata</taxon>
        <taxon>Vertebrata</taxon>
        <taxon>Euteleostomi</taxon>
        <taxon>Actinopterygii</taxon>
        <taxon>Neopterygii</taxon>
        <taxon>Teleostei</taxon>
        <taxon>Neoteleostei</taxon>
        <taxon>Acanthomorphata</taxon>
        <taxon>Eupercaria</taxon>
        <taxon>Perciformes</taxon>
        <taxon>Percoidei</taxon>
        <taxon>Percidae</taxon>
        <taxon>Etheostomatinae</taxon>
        <taxon>Etheostoma</taxon>
    </lineage>
</organism>